<dbReference type="OrthoDB" id="2019572at2759"/>
<protein>
    <recommendedName>
        <fullName evidence="7">Galactose oxidase-like Early set domain-containing protein</fullName>
    </recommendedName>
</protein>
<evidence type="ECO:0000313" key="6">
    <source>
        <dbReference type="Proteomes" id="UP000077115"/>
    </source>
</evidence>
<proteinExistence type="predicted"/>
<dbReference type="EMBL" id="DS022300">
    <property type="protein sequence ID" value="OAJ36986.1"/>
    <property type="molecule type" value="Genomic_DNA"/>
</dbReference>
<name>A0A177WB20_BATDL</name>
<feature type="domain" description="Galactose oxidase-like Early set" evidence="4">
    <location>
        <begin position="473"/>
        <end position="568"/>
    </location>
</feature>
<organism evidence="5 6">
    <name type="scientific">Batrachochytrium dendrobatidis (strain JEL423)</name>
    <dbReference type="NCBI Taxonomy" id="403673"/>
    <lineage>
        <taxon>Eukaryota</taxon>
        <taxon>Fungi</taxon>
        <taxon>Fungi incertae sedis</taxon>
        <taxon>Chytridiomycota</taxon>
        <taxon>Chytridiomycota incertae sedis</taxon>
        <taxon>Chytridiomycetes</taxon>
        <taxon>Rhizophydiales</taxon>
        <taxon>Rhizophydiales incertae sedis</taxon>
        <taxon>Batrachochytrium</taxon>
    </lineage>
</organism>
<dbReference type="InterPro" id="IPR013783">
    <property type="entry name" value="Ig-like_fold"/>
</dbReference>
<dbReference type="VEuPathDB" id="FungiDB:BDEG_21076"/>
<dbReference type="Pfam" id="PF07250">
    <property type="entry name" value="Glyoxal_oxid_N"/>
    <property type="match status" value="1"/>
</dbReference>
<dbReference type="eggNOG" id="ENOG502QPS4">
    <property type="taxonomic scope" value="Eukaryota"/>
</dbReference>
<reference evidence="5 6" key="2">
    <citation type="submission" date="2016-05" db="EMBL/GenBank/DDBJ databases">
        <title>Lineage-specific infection strategies underlie the spectrum of fungal disease in amphibians.</title>
        <authorList>
            <person name="Cuomo C.A."/>
            <person name="Farrer R.A."/>
            <person name="James T."/>
            <person name="Longcore J."/>
            <person name="Birren B."/>
        </authorList>
    </citation>
    <scope>NUCLEOTIDE SEQUENCE [LARGE SCALE GENOMIC DNA]</scope>
    <source>
        <strain evidence="5 6">JEL423</strain>
    </source>
</reference>
<dbReference type="Gene3D" id="2.130.10.80">
    <property type="entry name" value="Galactose oxidase/kelch, beta-propeller"/>
    <property type="match status" value="1"/>
</dbReference>
<keyword evidence="1 2" id="KW-0732">Signal</keyword>
<dbReference type="SUPFAM" id="SSF81296">
    <property type="entry name" value="E set domains"/>
    <property type="match status" value="1"/>
</dbReference>
<feature type="signal peptide" evidence="2">
    <location>
        <begin position="1"/>
        <end position="28"/>
    </location>
</feature>
<dbReference type="Proteomes" id="UP000077115">
    <property type="component" value="Unassembled WGS sequence"/>
</dbReference>
<dbReference type="InterPro" id="IPR014756">
    <property type="entry name" value="Ig_E-set"/>
</dbReference>
<dbReference type="Gene3D" id="2.60.40.10">
    <property type="entry name" value="Immunoglobulins"/>
    <property type="match status" value="1"/>
</dbReference>
<sequence>MTKQYRYYIDRAALLAFLIAALPLSTNSQSTGIWTPAGSSGVTCIHSALMPNSKLICNERPHQKMYPQNPNTNGLVSTEIDLLNGASASTFDPWVAKFTPRPVDTNPLCAGQALMANGSWFIAGGDQYGANNGTFPPDGRKGRRVYNPCPTGSPADCVGNWASLPDMSTARWYPTIATIADGSQIIIGGSTDAMDFNRLTDINNPTYEYWPPKQGDPRTLPILAWAFPNMLYPMVFVMPSERIFLFVSNKTVIIDPKTDEQIYTVPDMPVLDHAPWIYPHTPTMTVLPMTIKNNFKFTLQICGGNKMSTIDASPMCWQISPDDPNPTWTAVDDMPRGRLLPDCVIMPDGKMIYMNGMSWGTAGGDPGEVLNGGGPIMIPDVFDPEAPAGKKWSSMAPASNYRLYHAGAALTESGFIITMGSDMVNYDDYWKYNKTNCMPVVQAYTPDACTLPFNLNIERFAPPYMQAAQANGRPVISKAPPSVTYKSSFIVEMVSSVNDVSRVTFIRQSSTTHQTNTDQRFIELKILGQQGSSLVVQAPDVPGRAPPGNWMLFALDKNNVPSVAKTVNLQIGEATIIPTGSFSTAGRNHANITPIISIISLMFTAVCSSMIF</sequence>
<dbReference type="InterPro" id="IPR011043">
    <property type="entry name" value="Gal_Oxase/kelch_b-propeller"/>
</dbReference>
<evidence type="ECO:0000313" key="5">
    <source>
        <dbReference type="EMBL" id="OAJ36986.1"/>
    </source>
</evidence>
<feature type="domain" description="Glyoxal oxidase N-terminal" evidence="3">
    <location>
        <begin position="88"/>
        <end position="430"/>
    </location>
</feature>
<dbReference type="InterPro" id="IPR037293">
    <property type="entry name" value="Gal_Oxidase_central_sf"/>
</dbReference>
<dbReference type="PANTHER" id="PTHR32208">
    <property type="entry name" value="SECRETED PROTEIN-RELATED"/>
    <property type="match status" value="1"/>
</dbReference>
<dbReference type="AlphaFoldDB" id="A0A177WB20"/>
<dbReference type="STRING" id="403673.A0A177WB20"/>
<evidence type="ECO:0000256" key="1">
    <source>
        <dbReference type="ARBA" id="ARBA00022729"/>
    </source>
</evidence>
<evidence type="ECO:0000259" key="4">
    <source>
        <dbReference type="Pfam" id="PF09118"/>
    </source>
</evidence>
<feature type="chain" id="PRO_5008077489" description="Galactose oxidase-like Early set domain-containing protein" evidence="2">
    <location>
        <begin position="29"/>
        <end position="612"/>
    </location>
</feature>
<dbReference type="InterPro" id="IPR015202">
    <property type="entry name" value="GO-like_E_set"/>
</dbReference>
<evidence type="ECO:0000256" key="2">
    <source>
        <dbReference type="SAM" id="SignalP"/>
    </source>
</evidence>
<dbReference type="SUPFAM" id="SSF50965">
    <property type="entry name" value="Galactose oxidase, central domain"/>
    <property type="match status" value="1"/>
</dbReference>
<reference evidence="5 6" key="1">
    <citation type="submission" date="2006-10" db="EMBL/GenBank/DDBJ databases">
        <title>The Genome Sequence of Batrachochytrium dendrobatidis JEL423.</title>
        <authorList>
            <consortium name="The Broad Institute Genome Sequencing Platform"/>
            <person name="Birren B."/>
            <person name="Lander E."/>
            <person name="Galagan J."/>
            <person name="Cuomo C."/>
            <person name="Devon K."/>
            <person name="Jaffe D."/>
            <person name="Butler J."/>
            <person name="Alvarez P."/>
            <person name="Gnerre S."/>
            <person name="Grabherr M."/>
            <person name="Kleber M."/>
            <person name="Mauceli E."/>
            <person name="Brockman W."/>
            <person name="Young S."/>
            <person name="LaButti K."/>
            <person name="Sykes S."/>
            <person name="DeCaprio D."/>
            <person name="Crawford M."/>
            <person name="Koehrsen M."/>
            <person name="Engels R."/>
            <person name="Montgomery P."/>
            <person name="Pearson M."/>
            <person name="Howarth C."/>
            <person name="Larson L."/>
            <person name="White J."/>
            <person name="O'Leary S."/>
            <person name="Kodira C."/>
            <person name="Zeng Q."/>
            <person name="Yandava C."/>
            <person name="Alvarado L."/>
            <person name="Longcore J."/>
            <person name="James T."/>
        </authorList>
    </citation>
    <scope>NUCLEOTIDE SEQUENCE [LARGE SCALE GENOMIC DNA]</scope>
    <source>
        <strain evidence="5 6">JEL423</strain>
    </source>
</reference>
<dbReference type="InterPro" id="IPR009880">
    <property type="entry name" value="Glyoxal_oxidase_N"/>
</dbReference>
<gene>
    <name evidence="5" type="ORF">BDEG_21076</name>
</gene>
<evidence type="ECO:0008006" key="7">
    <source>
        <dbReference type="Google" id="ProtNLM"/>
    </source>
</evidence>
<dbReference type="CDD" id="cd02851">
    <property type="entry name" value="E_set_GO_C"/>
    <property type="match status" value="1"/>
</dbReference>
<dbReference type="PANTHER" id="PTHR32208:SF21">
    <property type="entry name" value="LOW QUALITY PROTEIN: ALDEHYDE OXIDASE GLOX-LIKE"/>
    <property type="match status" value="1"/>
</dbReference>
<dbReference type="Pfam" id="PF09118">
    <property type="entry name" value="GO-like_E_set"/>
    <property type="match status" value="1"/>
</dbReference>
<evidence type="ECO:0000259" key="3">
    <source>
        <dbReference type="Pfam" id="PF07250"/>
    </source>
</evidence>
<accession>A0A177WB20</accession>